<dbReference type="EMBL" id="JABFUD020000023">
    <property type="protein sequence ID" value="KAI5061497.1"/>
    <property type="molecule type" value="Genomic_DNA"/>
</dbReference>
<reference evidence="1" key="1">
    <citation type="submission" date="2021-01" db="EMBL/GenBank/DDBJ databases">
        <title>Adiantum capillus-veneris genome.</title>
        <authorList>
            <person name="Fang Y."/>
            <person name="Liao Q."/>
        </authorList>
    </citation>
    <scope>NUCLEOTIDE SEQUENCE</scope>
    <source>
        <strain evidence="1">H3</strain>
        <tissue evidence="1">Leaf</tissue>
    </source>
</reference>
<gene>
    <name evidence="1" type="ORF">GOP47_0024002</name>
</gene>
<comment type="caution">
    <text evidence="1">The sequence shown here is derived from an EMBL/GenBank/DDBJ whole genome shotgun (WGS) entry which is preliminary data.</text>
</comment>
<name>A0A9D4U5P9_ADICA</name>
<keyword evidence="2" id="KW-1185">Reference proteome</keyword>
<dbReference type="AlphaFoldDB" id="A0A9D4U5P9"/>
<proteinExistence type="predicted"/>
<sequence>MGLSSSVRIVYSNLQILGARTTGLALARVAPSRASRALKLEGHAGVLVQEAMEGEKDAITTATGASEMESFILAF</sequence>
<organism evidence="1 2">
    <name type="scientific">Adiantum capillus-veneris</name>
    <name type="common">Maidenhair fern</name>
    <dbReference type="NCBI Taxonomy" id="13818"/>
    <lineage>
        <taxon>Eukaryota</taxon>
        <taxon>Viridiplantae</taxon>
        <taxon>Streptophyta</taxon>
        <taxon>Embryophyta</taxon>
        <taxon>Tracheophyta</taxon>
        <taxon>Polypodiopsida</taxon>
        <taxon>Polypodiidae</taxon>
        <taxon>Polypodiales</taxon>
        <taxon>Pteridineae</taxon>
        <taxon>Pteridaceae</taxon>
        <taxon>Vittarioideae</taxon>
        <taxon>Adiantum</taxon>
    </lineage>
</organism>
<dbReference type="Proteomes" id="UP000886520">
    <property type="component" value="Chromosome 23"/>
</dbReference>
<evidence type="ECO:0000313" key="1">
    <source>
        <dbReference type="EMBL" id="KAI5061497.1"/>
    </source>
</evidence>
<evidence type="ECO:0000313" key="2">
    <source>
        <dbReference type="Proteomes" id="UP000886520"/>
    </source>
</evidence>
<protein>
    <submittedName>
        <fullName evidence="1">Uncharacterized protein</fullName>
    </submittedName>
</protein>
<accession>A0A9D4U5P9</accession>